<keyword evidence="3" id="KW-1185">Reference proteome</keyword>
<evidence type="ECO:0000313" key="3">
    <source>
        <dbReference type="Proteomes" id="UP000827724"/>
    </source>
</evidence>
<organism evidence="2 3">
    <name type="scientific">Trichoderma cornu-damae</name>
    <dbReference type="NCBI Taxonomy" id="654480"/>
    <lineage>
        <taxon>Eukaryota</taxon>
        <taxon>Fungi</taxon>
        <taxon>Dikarya</taxon>
        <taxon>Ascomycota</taxon>
        <taxon>Pezizomycotina</taxon>
        <taxon>Sordariomycetes</taxon>
        <taxon>Hypocreomycetidae</taxon>
        <taxon>Hypocreales</taxon>
        <taxon>Hypocreaceae</taxon>
        <taxon>Trichoderma</taxon>
    </lineage>
</organism>
<dbReference type="AlphaFoldDB" id="A0A9P8QS86"/>
<proteinExistence type="predicted"/>
<feature type="region of interest" description="Disordered" evidence="1">
    <location>
        <begin position="1"/>
        <end position="31"/>
    </location>
</feature>
<dbReference type="OrthoDB" id="3526284at2759"/>
<dbReference type="Proteomes" id="UP000827724">
    <property type="component" value="Unassembled WGS sequence"/>
</dbReference>
<feature type="region of interest" description="Disordered" evidence="1">
    <location>
        <begin position="174"/>
        <end position="197"/>
    </location>
</feature>
<evidence type="ECO:0000256" key="1">
    <source>
        <dbReference type="SAM" id="MobiDB-lite"/>
    </source>
</evidence>
<sequence length="267" mass="29176">MDDRFHLEDGDLPPPYSASANPDARSHSASLLSSHVAGLRDRISASQAARASARDDRDGYVLSLIVPYLEDFLSSVSQMDPTPRLAEATLVPDAAISEDWKFSDEDEKRGGEFRTLIRVRETQKKKKQADGGAMPSRPEKSSARSAPSDGTGSRPMIPPLWWESENAARRLAKHLQPERPAAAKSAPMLRDGDCGASSNKKSGLWGLFKKSDKAAQQVVPPTTEGSGDGVTMTARAEEVTFRRENELGIWETMTGWGIVVRVRIQST</sequence>
<name>A0A9P8QS86_9HYPO</name>
<dbReference type="EMBL" id="JAIWOZ010000003">
    <property type="protein sequence ID" value="KAH6608283.1"/>
    <property type="molecule type" value="Genomic_DNA"/>
</dbReference>
<comment type="caution">
    <text evidence="2">The sequence shown here is derived from an EMBL/GenBank/DDBJ whole genome shotgun (WGS) entry which is preliminary data.</text>
</comment>
<accession>A0A9P8QS86</accession>
<gene>
    <name evidence="2" type="ORF">Trco_004596</name>
</gene>
<feature type="region of interest" description="Disordered" evidence="1">
    <location>
        <begin position="113"/>
        <end position="159"/>
    </location>
</feature>
<protein>
    <submittedName>
        <fullName evidence="2">Nad-dependent epimerase dehydratase family</fullName>
    </submittedName>
</protein>
<reference evidence="2" key="1">
    <citation type="submission" date="2021-08" db="EMBL/GenBank/DDBJ databases">
        <title>Chromosome-Level Trichoderma cornu-damae using Hi-C Data.</title>
        <authorList>
            <person name="Kim C.S."/>
        </authorList>
    </citation>
    <scope>NUCLEOTIDE SEQUENCE</scope>
    <source>
        <strain evidence="2">KA19-0412C</strain>
    </source>
</reference>
<evidence type="ECO:0000313" key="2">
    <source>
        <dbReference type="EMBL" id="KAH6608283.1"/>
    </source>
</evidence>